<gene>
    <name evidence="1" type="ORF">ACFY05_32330</name>
</gene>
<evidence type="ECO:0000313" key="1">
    <source>
        <dbReference type="EMBL" id="MFF4777555.1"/>
    </source>
</evidence>
<name>A0ABW6VEL2_MICFU</name>
<organism evidence="1 2">
    <name type="scientific">Microtetraspora fusca</name>
    <dbReference type="NCBI Taxonomy" id="1997"/>
    <lineage>
        <taxon>Bacteria</taxon>
        <taxon>Bacillati</taxon>
        <taxon>Actinomycetota</taxon>
        <taxon>Actinomycetes</taxon>
        <taxon>Streptosporangiales</taxon>
        <taxon>Streptosporangiaceae</taxon>
        <taxon>Microtetraspora</taxon>
    </lineage>
</organism>
<evidence type="ECO:0000313" key="2">
    <source>
        <dbReference type="Proteomes" id="UP001602119"/>
    </source>
</evidence>
<reference evidence="1 2" key="1">
    <citation type="submission" date="2024-10" db="EMBL/GenBank/DDBJ databases">
        <title>The Natural Products Discovery Center: Release of the First 8490 Sequenced Strains for Exploring Actinobacteria Biosynthetic Diversity.</title>
        <authorList>
            <person name="Kalkreuter E."/>
            <person name="Kautsar S.A."/>
            <person name="Yang D."/>
            <person name="Bader C.D."/>
            <person name="Teijaro C.N."/>
            <person name="Fluegel L."/>
            <person name="Davis C.M."/>
            <person name="Simpson J.R."/>
            <person name="Lauterbach L."/>
            <person name="Steele A.D."/>
            <person name="Gui C."/>
            <person name="Meng S."/>
            <person name="Li G."/>
            <person name="Viehrig K."/>
            <person name="Ye F."/>
            <person name="Su P."/>
            <person name="Kiefer A.F."/>
            <person name="Nichols A."/>
            <person name="Cepeda A.J."/>
            <person name="Yan W."/>
            <person name="Fan B."/>
            <person name="Jiang Y."/>
            <person name="Adhikari A."/>
            <person name="Zheng C.-J."/>
            <person name="Schuster L."/>
            <person name="Cowan T.M."/>
            <person name="Smanski M.J."/>
            <person name="Chevrette M.G."/>
            <person name="De Carvalho L.P.S."/>
            <person name="Shen B."/>
        </authorList>
    </citation>
    <scope>NUCLEOTIDE SEQUENCE [LARGE SCALE GENOMIC DNA]</scope>
    <source>
        <strain evidence="1 2">NPDC001281</strain>
    </source>
</reference>
<keyword evidence="2" id="KW-1185">Reference proteome</keyword>
<protein>
    <submittedName>
        <fullName evidence="1">Uncharacterized protein</fullName>
    </submittedName>
</protein>
<comment type="caution">
    <text evidence="1">The sequence shown here is derived from an EMBL/GenBank/DDBJ whole genome shotgun (WGS) entry which is preliminary data.</text>
</comment>
<dbReference type="Proteomes" id="UP001602119">
    <property type="component" value="Unassembled WGS sequence"/>
</dbReference>
<dbReference type="RefSeq" id="WP_387346029.1">
    <property type="nucleotide sequence ID" value="NZ_JBIAXI010000024.1"/>
</dbReference>
<proteinExistence type="predicted"/>
<dbReference type="EMBL" id="JBIAXI010000024">
    <property type="protein sequence ID" value="MFF4777555.1"/>
    <property type="molecule type" value="Genomic_DNA"/>
</dbReference>
<sequence length="99" mass="10689">MNETTTGIGFYVTARTTATKWLPLLGPYSDREAALPHVDRARRYVADHGPAEAHWWSYGTTKVTAKAGDALPVGRLNELIGMEENEETTDAVGAGDGGR</sequence>
<accession>A0ABW6VEL2</accession>